<keyword evidence="1" id="KW-0547">Nucleotide-binding</keyword>
<dbReference type="SUPFAM" id="SSF53098">
    <property type="entry name" value="Ribonuclease H-like"/>
    <property type="match status" value="1"/>
</dbReference>
<dbReference type="Gene3D" id="3.30.420.10">
    <property type="entry name" value="Ribonuclease H-like superfamily/Ribonuclease H"/>
    <property type="match status" value="1"/>
</dbReference>
<evidence type="ECO:0000256" key="1">
    <source>
        <dbReference type="RuleBase" id="RU363044"/>
    </source>
</evidence>
<evidence type="ECO:0000259" key="3">
    <source>
        <dbReference type="PROSITE" id="PS50994"/>
    </source>
</evidence>
<comment type="similarity">
    <text evidence="1">Belongs to the helicase family.</text>
</comment>
<proteinExistence type="inferred from homology"/>
<evidence type="ECO:0000256" key="2">
    <source>
        <dbReference type="SAM" id="MobiDB-lite"/>
    </source>
</evidence>
<dbReference type="Pfam" id="PF00665">
    <property type="entry name" value="rve"/>
    <property type="match status" value="1"/>
</dbReference>
<dbReference type="InterPro" id="IPR012337">
    <property type="entry name" value="RNaseH-like_sf"/>
</dbReference>
<gene>
    <name evidence="4" type="ORF">LAZ67_5001401</name>
</gene>
<feature type="compositionally biased region" description="Basic residues" evidence="2">
    <location>
        <begin position="204"/>
        <end position="213"/>
    </location>
</feature>
<dbReference type="Gene3D" id="3.40.50.300">
    <property type="entry name" value="P-loop containing nucleotide triphosphate hydrolases"/>
    <property type="match status" value="1"/>
</dbReference>
<reference evidence="4 5" key="1">
    <citation type="submission" date="2022-01" db="EMBL/GenBank/DDBJ databases">
        <title>A chromosomal length assembly of Cordylochernes scorpioides.</title>
        <authorList>
            <person name="Zeh D."/>
            <person name="Zeh J."/>
        </authorList>
    </citation>
    <scope>NUCLEOTIDE SEQUENCE [LARGE SCALE GENOMIC DNA]</scope>
    <source>
        <strain evidence="4">IN4F17</strain>
        <tissue evidence="4">Whole Body</tissue>
    </source>
</reference>
<name>A0ABY6KGN4_9ARAC</name>
<dbReference type="InterPro" id="IPR010285">
    <property type="entry name" value="DNA_helicase_pif1-like_DEAD"/>
</dbReference>
<dbReference type="CDD" id="cd18809">
    <property type="entry name" value="SF1_C_RecD"/>
    <property type="match status" value="1"/>
</dbReference>
<dbReference type="InterPro" id="IPR027417">
    <property type="entry name" value="P-loop_NTPase"/>
</dbReference>
<dbReference type="InterPro" id="IPR041588">
    <property type="entry name" value="Integrase_H2C2"/>
</dbReference>
<keyword evidence="5" id="KW-1185">Reference proteome</keyword>
<comment type="catalytic activity">
    <reaction evidence="1">
        <text>ATP + H2O = ADP + phosphate + H(+)</text>
        <dbReference type="Rhea" id="RHEA:13065"/>
        <dbReference type="ChEBI" id="CHEBI:15377"/>
        <dbReference type="ChEBI" id="CHEBI:15378"/>
        <dbReference type="ChEBI" id="CHEBI:30616"/>
        <dbReference type="ChEBI" id="CHEBI:43474"/>
        <dbReference type="ChEBI" id="CHEBI:456216"/>
        <dbReference type="EC" id="5.6.2.3"/>
    </reaction>
</comment>
<dbReference type="EC" id="5.6.2.3" evidence="1"/>
<dbReference type="InterPro" id="IPR049163">
    <property type="entry name" value="Pif1-like_2B_dom"/>
</dbReference>
<sequence>MAQIQPPETFDFSTPNEWPKWRKRFERYLVVSGMKKKEEADKIDLFMYLMGDRADDIFRTFKFEKEEEATKIDSVLKAFDSHFCVRKNIIYERAKFNSRIQEDREPVDEFITSLYKLAESCEFEGLHEQLIRDRIVVGVRDKALSERMQLDSELTLEKAVKMVRQQEAVRQQQVDLQRPSESQKVNQVKFNSKKQSPKQQQQPSRKKEKSAKIRSRCPKCGGFTHREGQACRAEGQRCNLCSKTGHFANCCPDKQAKTAEVKAVSELDGEIGFLLEVSATEDSSNLDDDEGECRRRWTAEIQVNGKQVKFKLDSQADVTCVPLCLFKKIMGQQRLVESDINIRAAEFSELQTVGMFISTLRNGKYEIKEIYVIRRLSEPLLSRRACELLNLARRIEVVATRINPIKEFPEVFEGLGQIGNPYEIKLKPGAKPYAVHTPRRVPIPLMEKLKTRLEELDKDEILTMIFETQQEDTTLKAVVNYLEQGWPDKKKMSQALLSYWHVKDELGVQNGLLMRSCRLVIPASMKLEILDKLHAGHFGITKTRLRARETVWWPGISEEIAETVRKCSVCIQEAVSKHEPLIPTNFPTRPWQKIGMDLFKFENKWYLVVIDYYSRFPEMIQLDRLTANVVVRSCKSIFARHGIPETVVSDNGTQFGAAREFANFARQYGFTHVTSSPRFPQSNGMAEAGVKIAKLILKKNQDPSLGLLEYRSTPLENGYSPAELLMGRKLRTTLPIAPENLNPRLVDSQTLKRKEGRRRKDMKSRYDRRCGATDMEELSEGDTVWITDMRTWGIVKQKASTPRSYMVDTPVGTLRRNRFHLRKGVTVQYPADPSTPTFSGEELVENEKTPVVDYPSNDSEDGQIRTRSGRIVKPVCQAIGEAIFLSVPIALGFSMLTDCAKPEDRIFEDCIHSLRVKPLFCGALRWKDESSGMCCSNGKVRLPLIDLPPEPLRSLLSGENSDSVHFLRNIRKYNSCFQMTSFGAENQTHSVTFPTTFSIQGQVYHRIGSLMPSENQPSRFLQIYFMGNDDDDDIQTDRRCQQIQGVRCNIVQGLQRMLHQHNLLVQQFKTALENLPSDAYRVVVNADRTPPGQHPRRYNAPTADEVAVVLAGNQFGSRDIVLHQRDNLLQHVSDTHRFYDALQYPLIFWKGQDGYSFHIPQIDPNTSQPLSGKVSSMDFYGYFIMVRRNSPNVIVQFGQLFHQFLVDMYAKVESERLRYITLHQRNLRAESYIHFAMPCQLMQILTLIAWVKGSFYHQVLSIVPDLFITFTSNPSWEELSAALLPGQKQLDRHDITARVFRQKLVKFIGALTKGQLYGAAVAWMNSVEWQKRGLPHAHILVWLANKLRPTQIDSVICAEFPDPIQDPLLYNIVVKNMIHGPCGEYNPVSPCMKNSSCSKKYPKQFLLETQPNENGYPLYRRRAPEAGGFTAKVKIRGREEVTIDNRWVVPYSPLLSKMFCAHINVENCSSVKAIKYICKYVNKGSDQAIINLRREGRGPDPQNEVRMYQCARYISSNEAVWRLLSFPLHQRHPAVIHLAVHLENGERIYFNQNTLAHRMRNPPRTTLTAFFSLCQTDSFARTLLYPDVPQYYTWNSSAHEWRRRVQGKLDEGQPGVKRSDTIGRVYAVHVSNFECFCLRMLLHNIKGPTSFAYLKIVNGSQYETFRETCAAIGLLENDNHWVVTMDEAVLCQAPTRVRQLFAILISTCTISNPQQLWITYRDEMASDILHRYQLLDSSIRYNDLIYNETLCNIEDRVVSICGKKLQELGLGAPRRNVVTNSDILRELAYDTAELEDNVASMLPKLLPEQRRVFDAVLAKINLSQPIIIFLDAPGGTGKTFLLNLLLAMIRKAQNIAIAVASSGIAATLLAGGRTAHSVLKLPLTFAEGQTAVCNIRKNSDKASLLRSCKLLVWDECTMAHKIALEALDRTLQDIRDDPQPMGGLVVLLAGDFRQTLPVVTRGTPADELNACLKSSYLWSHIVKMHLTVNMRVQLHNDTTAAQFADELLKIGEGQLETDSEGNIQFSNTFCQVVESSESLYEKVFPNIGVNYLSEEWLCARTILAPKNSTVLEINNTILNSIPGESKIYRSIDTMVDPDESVSYPPEFLNSLELSGTPSHKIVLKVGVPVILIRNIDPPRLCNGTRLCITQMGTNVLQARILTGSFRGEEVLIPRIPIIPNDLPFKFRRLQFPVMVAFAMTINKSQGQTLQVVGVHLESPCFSHGQLYVACSRVSSHKNLFVFSYTFSKTRNIVYQGALI</sequence>
<feature type="compositionally biased region" description="Polar residues" evidence="2">
    <location>
        <begin position="179"/>
        <end position="190"/>
    </location>
</feature>
<dbReference type="SUPFAM" id="SSF52540">
    <property type="entry name" value="P-loop containing nucleoside triphosphate hydrolases"/>
    <property type="match status" value="2"/>
</dbReference>
<keyword evidence="1" id="KW-0227">DNA damage</keyword>
<dbReference type="Pfam" id="PF05970">
    <property type="entry name" value="PIF1"/>
    <property type="match status" value="1"/>
</dbReference>
<dbReference type="InterPro" id="IPR025476">
    <property type="entry name" value="Helitron_helicase-like"/>
</dbReference>
<comment type="cofactor">
    <cofactor evidence="1">
        <name>Mg(2+)</name>
        <dbReference type="ChEBI" id="CHEBI:18420"/>
    </cofactor>
</comment>
<evidence type="ECO:0000313" key="5">
    <source>
        <dbReference type="Proteomes" id="UP001235939"/>
    </source>
</evidence>
<dbReference type="Pfam" id="PF21530">
    <property type="entry name" value="Pif1_2B_dom"/>
    <property type="match status" value="1"/>
</dbReference>
<evidence type="ECO:0000313" key="4">
    <source>
        <dbReference type="EMBL" id="UYV67627.1"/>
    </source>
</evidence>
<keyword evidence="1" id="KW-0378">Hydrolase</keyword>
<protein>
    <recommendedName>
        <fullName evidence="1">ATP-dependent DNA helicase</fullName>
        <ecNumber evidence="1">5.6.2.3</ecNumber>
    </recommendedName>
</protein>
<dbReference type="EMBL" id="CP092867">
    <property type="protein sequence ID" value="UYV67627.1"/>
    <property type="molecule type" value="Genomic_DNA"/>
</dbReference>
<keyword evidence="1" id="KW-0347">Helicase</keyword>
<feature type="domain" description="Integrase catalytic" evidence="3">
    <location>
        <begin position="586"/>
        <end position="751"/>
    </location>
</feature>
<dbReference type="Gene3D" id="1.10.340.70">
    <property type="match status" value="1"/>
</dbReference>
<dbReference type="Pfam" id="PF14214">
    <property type="entry name" value="Helitron_like_N"/>
    <property type="match status" value="1"/>
</dbReference>
<keyword evidence="1" id="KW-0234">DNA repair</keyword>
<accession>A0ABY6KGN4</accession>
<dbReference type="PROSITE" id="PS50994">
    <property type="entry name" value="INTEGRASE"/>
    <property type="match status" value="1"/>
</dbReference>
<organism evidence="4 5">
    <name type="scientific">Cordylochernes scorpioides</name>
    <dbReference type="NCBI Taxonomy" id="51811"/>
    <lineage>
        <taxon>Eukaryota</taxon>
        <taxon>Metazoa</taxon>
        <taxon>Ecdysozoa</taxon>
        <taxon>Arthropoda</taxon>
        <taxon>Chelicerata</taxon>
        <taxon>Arachnida</taxon>
        <taxon>Pseudoscorpiones</taxon>
        <taxon>Cheliferoidea</taxon>
        <taxon>Chernetidae</taxon>
        <taxon>Cordylochernes</taxon>
    </lineage>
</organism>
<dbReference type="PANTHER" id="PTHR10492">
    <property type="match status" value="1"/>
</dbReference>
<dbReference type="InterPro" id="IPR001584">
    <property type="entry name" value="Integrase_cat-core"/>
</dbReference>
<keyword evidence="1" id="KW-0067">ATP-binding</keyword>
<dbReference type="InterPro" id="IPR036397">
    <property type="entry name" value="RNaseH_sf"/>
</dbReference>
<dbReference type="Pfam" id="PF17921">
    <property type="entry name" value="Integrase_H2C2"/>
    <property type="match status" value="1"/>
</dbReference>
<dbReference type="PANTHER" id="PTHR10492:SF57">
    <property type="entry name" value="ATP-DEPENDENT DNA HELICASE"/>
    <property type="match status" value="1"/>
</dbReference>
<feature type="region of interest" description="Disordered" evidence="2">
    <location>
        <begin position="171"/>
        <end position="213"/>
    </location>
</feature>
<dbReference type="Proteomes" id="UP001235939">
    <property type="component" value="Chromosome 05"/>
</dbReference>
<keyword evidence="1" id="KW-0233">DNA recombination</keyword>